<gene>
    <name evidence="2" type="ORF">HBF25_04360</name>
</gene>
<keyword evidence="3" id="KW-1185">Reference proteome</keyword>
<dbReference type="Proteomes" id="UP000490980">
    <property type="component" value="Unassembled WGS sequence"/>
</dbReference>
<sequence length="211" mass="23323">MIDHQTLARIDGLLASGKPRILLGIVGSPGAGKSTLSAQLLAHLGGVAVNVPMDGFHLANAELARLGRAGRKGAPDTFDAWGYVALLRRLREPVLGETVYAPAFHREIEEPIAGEIVVPHDVRVVITEGNYLLFDDAPWRGVRDLLDETWWVDVDEDQRKAQLLERHMRYGRSREAALAWIEHTDEPNARRIQATAPHADLRVRVTLGEPA</sequence>
<proteinExistence type="predicted"/>
<dbReference type="AlphaFoldDB" id="A0A7X5U886"/>
<dbReference type="NCBIfam" id="NF006743">
    <property type="entry name" value="PRK09270.1-2"/>
    <property type="match status" value="1"/>
</dbReference>
<protein>
    <submittedName>
        <fullName evidence="2">Nucleoside/nucleotide kinase family protein</fullName>
    </submittedName>
</protein>
<dbReference type="EMBL" id="JAARLZ010000002">
    <property type="protein sequence ID" value="NII05624.1"/>
    <property type="molecule type" value="Genomic_DNA"/>
</dbReference>
<dbReference type="RefSeq" id="WP_166946719.1">
    <property type="nucleotide sequence ID" value="NZ_JAARLZ010000002.1"/>
</dbReference>
<evidence type="ECO:0000313" key="3">
    <source>
        <dbReference type="Proteomes" id="UP000490980"/>
    </source>
</evidence>
<feature type="domain" description="Phosphoribulokinase/uridine kinase" evidence="1">
    <location>
        <begin position="23"/>
        <end position="204"/>
    </location>
</feature>
<dbReference type="Pfam" id="PF00485">
    <property type="entry name" value="PRK"/>
    <property type="match status" value="1"/>
</dbReference>
<dbReference type="InterPro" id="IPR027417">
    <property type="entry name" value="P-loop_NTPase"/>
</dbReference>
<dbReference type="GO" id="GO:0005524">
    <property type="term" value="F:ATP binding"/>
    <property type="evidence" value="ECO:0007669"/>
    <property type="project" value="InterPro"/>
</dbReference>
<dbReference type="PANTHER" id="PTHR10285">
    <property type="entry name" value="URIDINE KINASE"/>
    <property type="match status" value="1"/>
</dbReference>
<name>A0A7X5U886_9GAMM</name>
<dbReference type="GO" id="GO:0016301">
    <property type="term" value="F:kinase activity"/>
    <property type="evidence" value="ECO:0007669"/>
    <property type="project" value="UniProtKB-KW"/>
</dbReference>
<accession>A0A7X5U886</accession>
<dbReference type="Gene3D" id="3.40.50.300">
    <property type="entry name" value="P-loop containing nucleotide triphosphate hydrolases"/>
    <property type="match status" value="2"/>
</dbReference>
<reference evidence="2 3" key="1">
    <citation type="submission" date="2020-03" db="EMBL/GenBank/DDBJ databases">
        <authorList>
            <person name="Lai Q."/>
        </authorList>
    </citation>
    <scope>NUCLEOTIDE SEQUENCE [LARGE SCALE GENOMIC DNA]</scope>
    <source>
        <strain evidence="2 3">CCUG 25036</strain>
    </source>
</reference>
<evidence type="ECO:0000313" key="2">
    <source>
        <dbReference type="EMBL" id="NII05624.1"/>
    </source>
</evidence>
<dbReference type="InterPro" id="IPR006083">
    <property type="entry name" value="PRK/URK"/>
</dbReference>
<evidence type="ECO:0000259" key="1">
    <source>
        <dbReference type="Pfam" id="PF00485"/>
    </source>
</evidence>
<keyword evidence="2" id="KW-0808">Transferase</keyword>
<comment type="caution">
    <text evidence="2">The sequence shown here is derived from an EMBL/GenBank/DDBJ whole genome shotgun (WGS) entry which is preliminary data.</text>
</comment>
<keyword evidence="2" id="KW-0418">Kinase</keyword>
<dbReference type="SUPFAM" id="SSF52540">
    <property type="entry name" value="P-loop containing nucleoside triphosphate hydrolases"/>
    <property type="match status" value="1"/>
</dbReference>
<organism evidence="2 3">
    <name type="scientific">Luteibacter anthropi</name>
    <dbReference type="NCBI Taxonomy" id="564369"/>
    <lineage>
        <taxon>Bacteria</taxon>
        <taxon>Pseudomonadati</taxon>
        <taxon>Pseudomonadota</taxon>
        <taxon>Gammaproteobacteria</taxon>
        <taxon>Lysobacterales</taxon>
        <taxon>Rhodanobacteraceae</taxon>
        <taxon>Luteibacter</taxon>
    </lineage>
</organism>